<evidence type="ECO:0000313" key="7">
    <source>
        <dbReference type="Proteomes" id="UP000187321"/>
    </source>
</evidence>
<dbReference type="Pfam" id="PF22763">
    <property type="entry name" value="NrS1-1_pol-like_HBD"/>
    <property type="match status" value="1"/>
</dbReference>
<evidence type="ECO:0000259" key="2">
    <source>
        <dbReference type="Pfam" id="PF09250"/>
    </source>
</evidence>
<gene>
    <name evidence="4" type="ORF">BB347_13610</name>
    <name evidence="5" type="ORF">SAMN05421809_3039</name>
</gene>
<dbReference type="SUPFAM" id="SSF56747">
    <property type="entry name" value="Prim-pol domain"/>
    <property type="match status" value="1"/>
</dbReference>
<feature type="compositionally biased region" description="Basic and acidic residues" evidence="1">
    <location>
        <begin position="1"/>
        <end position="19"/>
    </location>
</feature>
<evidence type="ECO:0000313" key="6">
    <source>
        <dbReference type="Proteomes" id="UP000185687"/>
    </source>
</evidence>
<name>A0A1N7F601_9EURY</name>
<feature type="region of interest" description="Disordered" evidence="1">
    <location>
        <begin position="283"/>
        <end position="314"/>
    </location>
</feature>
<dbReference type="SUPFAM" id="SSF50249">
    <property type="entry name" value="Nucleic acid-binding proteins"/>
    <property type="match status" value="1"/>
</dbReference>
<dbReference type="Proteomes" id="UP000187321">
    <property type="component" value="Chromosome"/>
</dbReference>
<feature type="domain" description="NrS-1 polymerase-like HBD" evidence="3">
    <location>
        <begin position="230"/>
        <end position="290"/>
    </location>
</feature>
<evidence type="ECO:0000256" key="1">
    <source>
        <dbReference type="SAM" id="MobiDB-lite"/>
    </source>
</evidence>
<feature type="domain" description="DNA primase/polymerase bifunctional N-terminal" evidence="2">
    <location>
        <begin position="42"/>
        <end position="160"/>
    </location>
</feature>
<evidence type="ECO:0000313" key="5">
    <source>
        <dbReference type="EMBL" id="SIR95788.1"/>
    </source>
</evidence>
<dbReference type="Gene3D" id="3.30.2250.10">
    <property type="entry name" value="Bifunctional DNA primase/polymerase domain"/>
    <property type="match status" value="1"/>
</dbReference>
<proteinExistence type="predicted"/>
<dbReference type="Pfam" id="PF09250">
    <property type="entry name" value="Prim-Pol"/>
    <property type="match status" value="1"/>
</dbReference>
<keyword evidence="6" id="KW-1185">Reference proteome</keyword>
<dbReference type="InterPro" id="IPR015330">
    <property type="entry name" value="DNA_primase/pol_bifunc_N"/>
</dbReference>
<dbReference type="InterPro" id="IPR054468">
    <property type="entry name" value="NrSPol-like_HBD"/>
</dbReference>
<feature type="region of interest" description="Disordered" evidence="1">
    <location>
        <begin position="994"/>
        <end position="1013"/>
    </location>
</feature>
<dbReference type="InterPro" id="IPR012340">
    <property type="entry name" value="NA-bd_OB-fold"/>
</dbReference>
<sequence>MSRADRSTGGDCSPKETVSRHLSKSGLATDRFINVENGGKKSTDHTQVDSSKVSGNYGVYAGRGLVLIDIDDYNGSHDLAPINGLQDTLTIGTPNGGEHRYYHIPNAADVFEDAFGVKNPVPEWGEVRVHNQYVVGPGSTNPDGDTRDGYVIAENRPVAQISAHVLVGAIRATGYDTTDDTTETDSDESDVPTVDVSIDDAELLEKAKNADNGDKFNRLWRGDTSDHKSQSEADLALCNHLAFWTGNDRSRIDSLFRQSGLNREKWNNRDDYRERTLDKALDGRTDFYEPSGAKATGGGVATAETRDSDLPIPSAFDVHNGGYAKYHPPRDDDGNGYYERITNFQIETLSRLTHDDDTREFHLRVHPAGGESYTVTCEPVVLNDLPKFRRGILDGWTTTFDGSQDDLNRLKEFVGNQQTKHRTGTKLLGLHGDEWVTPDGSLTTDGWTDDPDTVFTDVDTPLATAFNLKPSRGDEYDRDAVREILRLFPQTRTKERFLPVIGWFYAAPFRPHIQQWEGEFNILNILGDTGSGKTTTLETLWQAFGVDEELLEAKATPFSIMRMIASSNAVPVLLDEYKPSEIGDYELNKLHSNLRASTRGGVVTKGRPDMGVDKYHLKAPVCISGEQPIQGPAEERRTILTVFKRDVTVGETPEQEAFARLVGGEANGKWYDGYDLTDHALAYYRWVLQQDPDELHGLWKNSRHAVMDLLAGTEYTGLDDMVIQGFQTIKFGCTLYRAFADEMGLDPDETPVTSDAINQAIHYVADGGTGAEHTSHLDRLLGIMGRAASAGYLEENGHYKVVNQGGPNAELAIHLDTAFDKVRKYARDHDVRGDDLLSSSGDYKARIEDAADDPESYIAACSQNTPPLNRCVRIHIADATELVGGFEPEPFGANNDSDDEKASTRFDPVSIHDVAKDPTGYPTVEGEIATIDYPENDDAPAVAATLVDGSAAIDVVSWDDGSCLEQGEQVIIENARTSEFNGTTQLVVKGGVTSIHEAPSDGQSQIDDPDNGA</sequence>
<accession>A0A1N7F601</accession>
<dbReference type="STRING" id="588898.BB347_13610"/>
<organism evidence="5 6">
    <name type="scientific">Natronorubrum daqingense</name>
    <dbReference type="NCBI Taxonomy" id="588898"/>
    <lineage>
        <taxon>Archaea</taxon>
        <taxon>Methanobacteriati</taxon>
        <taxon>Methanobacteriota</taxon>
        <taxon>Stenosarchaea group</taxon>
        <taxon>Halobacteria</taxon>
        <taxon>Halobacteriales</taxon>
        <taxon>Natrialbaceae</taxon>
        <taxon>Natronorubrum</taxon>
    </lineage>
</organism>
<evidence type="ECO:0000259" key="3">
    <source>
        <dbReference type="Pfam" id="PF22763"/>
    </source>
</evidence>
<dbReference type="EMBL" id="CP019327">
    <property type="protein sequence ID" value="APX97561.1"/>
    <property type="molecule type" value="Genomic_DNA"/>
</dbReference>
<reference evidence="4 7" key="1">
    <citation type="submission" date="2017-01" db="EMBL/GenBank/DDBJ databases">
        <title>Complete genome sequence of Haloterrigena daqingensis type strain (JX313T).</title>
        <authorList>
            <person name="Shuang W."/>
        </authorList>
    </citation>
    <scope>NUCLEOTIDE SEQUENCE [LARGE SCALE GENOMIC DNA]</scope>
    <source>
        <strain evidence="4 7">JX313</strain>
    </source>
</reference>
<evidence type="ECO:0000313" key="4">
    <source>
        <dbReference type="EMBL" id="APX97561.1"/>
    </source>
</evidence>
<dbReference type="Gene3D" id="2.40.50.140">
    <property type="entry name" value="Nucleic acid-binding proteins"/>
    <property type="match status" value="1"/>
</dbReference>
<dbReference type="Proteomes" id="UP000185687">
    <property type="component" value="Unassembled WGS sequence"/>
</dbReference>
<protein>
    <submittedName>
        <fullName evidence="5">Bifunctional DNA primase/polymerase, N-terminal</fullName>
    </submittedName>
</protein>
<dbReference type="AlphaFoldDB" id="A0A1N7F601"/>
<dbReference type="EMBL" id="FTNP01000005">
    <property type="protein sequence ID" value="SIR95788.1"/>
    <property type="molecule type" value="Genomic_DNA"/>
</dbReference>
<reference evidence="5 6" key="2">
    <citation type="submission" date="2017-01" db="EMBL/GenBank/DDBJ databases">
        <authorList>
            <person name="Mah S.A."/>
            <person name="Swanson W.J."/>
            <person name="Moy G.W."/>
            <person name="Vacquier V.D."/>
        </authorList>
    </citation>
    <scope>NUCLEOTIDE SEQUENCE [LARGE SCALE GENOMIC DNA]</scope>
    <source>
        <strain evidence="5 6">CGMCC 1.8909</strain>
    </source>
</reference>
<feature type="region of interest" description="Disordered" evidence="1">
    <location>
        <begin position="1"/>
        <end position="23"/>
    </location>
</feature>
<dbReference type="KEGG" id="hda:BB347_13610"/>